<dbReference type="Proteomes" id="UP000053029">
    <property type="component" value="Unassembled WGS sequence"/>
</dbReference>
<feature type="region of interest" description="Disordered" evidence="1">
    <location>
        <begin position="22"/>
        <end position="91"/>
    </location>
</feature>
<evidence type="ECO:0000313" key="2">
    <source>
        <dbReference type="EMBL" id="KIW79820.1"/>
    </source>
</evidence>
<dbReference type="GeneID" id="25305925"/>
<dbReference type="AlphaFoldDB" id="A0A0D2GMQ5"/>
<organism evidence="2 3">
    <name type="scientific">Fonsecaea pedrosoi CBS 271.37</name>
    <dbReference type="NCBI Taxonomy" id="1442368"/>
    <lineage>
        <taxon>Eukaryota</taxon>
        <taxon>Fungi</taxon>
        <taxon>Dikarya</taxon>
        <taxon>Ascomycota</taxon>
        <taxon>Pezizomycotina</taxon>
        <taxon>Eurotiomycetes</taxon>
        <taxon>Chaetothyriomycetidae</taxon>
        <taxon>Chaetothyriales</taxon>
        <taxon>Herpotrichiellaceae</taxon>
        <taxon>Fonsecaea</taxon>
    </lineage>
</organism>
<dbReference type="OrthoDB" id="4161632at2759"/>
<dbReference type="EMBL" id="KN846972">
    <property type="protein sequence ID" value="KIW79820.1"/>
    <property type="molecule type" value="Genomic_DNA"/>
</dbReference>
<proteinExistence type="predicted"/>
<sequence length="326" mass="38419">MPSGRSPIPWIDPDSNLYWYDPDGGYGRGYDDDQGSTSTISNRGPPRRRRRGEDPELRALSAVFSGVRPPRGRDRDRDSDNYRRGHMHDSGRRTCMNIEGPFYDQDYDRWYYYDIARPGGPRRLDYCRHGEVEVVCLYCNGSYGCGRGRGRSLSRSRDRSRRRSGSRNDIRRHGHRHRHGRRPRDGDRVIACYAANFGYDFYNGRPPPRYGGVVDRSPGSRRAEARRVRHGRHGRHDSFERGYDDDGLVGSGGGGYYDFPFDFDFDFDNDYDYDYDYDYHDGDRRCRRSRRRDRNDSAADHLLREMDRVERRADEAERRLWREYGT</sequence>
<evidence type="ECO:0000313" key="3">
    <source>
        <dbReference type="Proteomes" id="UP000053029"/>
    </source>
</evidence>
<reference evidence="2 3" key="1">
    <citation type="submission" date="2015-01" db="EMBL/GenBank/DDBJ databases">
        <title>The Genome Sequence of Fonsecaea pedrosoi CBS 271.37.</title>
        <authorList>
            <consortium name="The Broad Institute Genomics Platform"/>
            <person name="Cuomo C."/>
            <person name="de Hoog S."/>
            <person name="Gorbushina A."/>
            <person name="Stielow B."/>
            <person name="Teixiera M."/>
            <person name="Abouelleil A."/>
            <person name="Chapman S.B."/>
            <person name="Priest M."/>
            <person name="Young S.K."/>
            <person name="Wortman J."/>
            <person name="Nusbaum C."/>
            <person name="Birren B."/>
        </authorList>
    </citation>
    <scope>NUCLEOTIDE SEQUENCE [LARGE SCALE GENOMIC DNA]</scope>
    <source>
        <strain evidence="2 3">CBS 271.37</strain>
    </source>
</reference>
<feature type="compositionally biased region" description="Basic residues" evidence="1">
    <location>
        <begin position="172"/>
        <end position="182"/>
    </location>
</feature>
<feature type="compositionally biased region" description="Basic and acidic residues" evidence="1">
    <location>
        <begin position="71"/>
        <end position="91"/>
    </location>
</feature>
<keyword evidence="3" id="KW-1185">Reference proteome</keyword>
<dbReference type="VEuPathDB" id="FungiDB:Z517_06435"/>
<feature type="compositionally biased region" description="Basic residues" evidence="1">
    <location>
        <begin position="148"/>
        <end position="165"/>
    </location>
</feature>
<dbReference type="HOGENOM" id="CLU_806545_0_0_1"/>
<evidence type="ECO:0000256" key="1">
    <source>
        <dbReference type="SAM" id="MobiDB-lite"/>
    </source>
</evidence>
<protein>
    <submittedName>
        <fullName evidence="2">Uncharacterized protein</fullName>
    </submittedName>
</protein>
<dbReference type="RefSeq" id="XP_013283628.1">
    <property type="nucleotide sequence ID" value="XM_013428174.1"/>
</dbReference>
<gene>
    <name evidence="2" type="ORF">Z517_06435</name>
</gene>
<accession>A0A0D2GMQ5</accession>
<feature type="region of interest" description="Disordered" evidence="1">
    <location>
        <begin position="148"/>
        <end position="184"/>
    </location>
</feature>
<feature type="region of interest" description="Disordered" evidence="1">
    <location>
        <begin position="210"/>
        <end position="239"/>
    </location>
</feature>
<name>A0A0D2GMQ5_9EURO</name>